<proteinExistence type="predicted"/>
<gene>
    <name evidence="2" type="ORF">OV287_48715</name>
</gene>
<name>A0ABT4AL06_9BACT</name>
<keyword evidence="1" id="KW-0732">Signal</keyword>
<evidence type="ECO:0000256" key="1">
    <source>
        <dbReference type="SAM" id="SignalP"/>
    </source>
</evidence>
<organism evidence="2 3">
    <name type="scientific">Archangium lansingense</name>
    <dbReference type="NCBI Taxonomy" id="2995310"/>
    <lineage>
        <taxon>Bacteria</taxon>
        <taxon>Pseudomonadati</taxon>
        <taxon>Myxococcota</taxon>
        <taxon>Myxococcia</taxon>
        <taxon>Myxococcales</taxon>
        <taxon>Cystobacterineae</taxon>
        <taxon>Archangiaceae</taxon>
        <taxon>Archangium</taxon>
    </lineage>
</organism>
<reference evidence="2 3" key="1">
    <citation type="submission" date="2022-11" db="EMBL/GenBank/DDBJ databases">
        <title>Minimal conservation of predation-associated metabolite biosynthetic gene clusters underscores biosynthetic potential of Myxococcota including descriptions for ten novel species: Archangium lansinium sp. nov., Myxococcus landrumus sp. nov., Nannocystis bai.</title>
        <authorList>
            <person name="Ahearne A."/>
            <person name="Stevens C."/>
            <person name="Phillips K."/>
        </authorList>
    </citation>
    <scope>NUCLEOTIDE SEQUENCE [LARGE SCALE GENOMIC DNA]</scope>
    <source>
        <strain evidence="2 3">MIWBW</strain>
    </source>
</reference>
<sequence length="489" mass="54009">MMRRLNWLLAVLATLSAWPGAANPIVSKSLFARPLGDCKVEVTVKRLRRLSDSDAVVRARTRFAFEDTQCTQEVGELKPANARRAEENYESFTFVDEVCADGTWHYRLQSKSGGRKDDFDFDFDFAPSHTVEVKGCKRKECPARLEAPAQVTQGPSRQPPCKVAIQMGHMRVGDTRDETEPLGQILAGKDVLEVTNKGGRLTVTARAPGKAWVSLPHPAAQGSCAEFTVEPNPYKKPLLRTKKQWAYREFEPGRIAEDVVVQLPKGQRWTLPVSGTARLVPHDSVVRLGVDAQCRPALYALGAGNGPYYTGVMVTDARGGDHLYFVTLEEDPPTVECRVISSVTLMAGTSTRITLPPVRVAGEDLVARFPDMLVRGLRPGTLWLAETPESEDCTRVTVVARPETQQARIAWVSEQLGDKPAGAPMVVQLEAGKKQRLPFDIRSLSGMNDGVADIDLRTSTLQALNPGFTGFLLKDRTEQKKHFIYVEVE</sequence>
<comment type="caution">
    <text evidence="2">The sequence shown here is derived from an EMBL/GenBank/DDBJ whole genome shotgun (WGS) entry which is preliminary data.</text>
</comment>
<keyword evidence="3" id="KW-1185">Reference proteome</keyword>
<evidence type="ECO:0000313" key="3">
    <source>
        <dbReference type="Proteomes" id="UP001207654"/>
    </source>
</evidence>
<evidence type="ECO:0000313" key="2">
    <source>
        <dbReference type="EMBL" id="MCY1082355.1"/>
    </source>
</evidence>
<dbReference type="Proteomes" id="UP001207654">
    <property type="component" value="Unassembled WGS sequence"/>
</dbReference>
<feature type="chain" id="PRO_5047451629" evidence="1">
    <location>
        <begin position="23"/>
        <end position="489"/>
    </location>
</feature>
<dbReference type="EMBL" id="JAPNKA010000001">
    <property type="protein sequence ID" value="MCY1082355.1"/>
    <property type="molecule type" value="Genomic_DNA"/>
</dbReference>
<feature type="signal peptide" evidence="1">
    <location>
        <begin position="1"/>
        <end position="22"/>
    </location>
</feature>
<protein>
    <submittedName>
        <fullName evidence="2">Uncharacterized protein</fullName>
    </submittedName>
</protein>
<dbReference type="RefSeq" id="WP_267540927.1">
    <property type="nucleotide sequence ID" value="NZ_JAPNKA010000001.1"/>
</dbReference>
<accession>A0ABT4AL06</accession>